<evidence type="ECO:0000256" key="11">
    <source>
        <dbReference type="SAM" id="SignalP"/>
    </source>
</evidence>
<accession>A0ABU6E736</accession>
<comment type="subcellular location">
    <subcellularLocation>
        <location evidence="1 10">Cell outer membrane</location>
        <topology evidence="1 10">Multi-pass membrane protein</topology>
    </subcellularLocation>
</comment>
<dbReference type="InterPro" id="IPR042186">
    <property type="entry name" value="FimD_plug_dom"/>
</dbReference>
<keyword evidence="9 10" id="KW-0998">Cell outer membrane</keyword>
<dbReference type="NCBIfam" id="NF011740">
    <property type="entry name" value="PRK15193.1"/>
    <property type="match status" value="1"/>
</dbReference>
<dbReference type="PROSITE" id="PS01151">
    <property type="entry name" value="FIMBRIAL_USHER"/>
    <property type="match status" value="1"/>
</dbReference>
<dbReference type="Pfam" id="PF00577">
    <property type="entry name" value="Usher"/>
    <property type="match status" value="1"/>
</dbReference>
<evidence type="ECO:0000256" key="10">
    <source>
        <dbReference type="RuleBase" id="RU003884"/>
    </source>
</evidence>
<dbReference type="InterPro" id="IPR037224">
    <property type="entry name" value="PapC_N_sf"/>
</dbReference>
<evidence type="ECO:0000259" key="12">
    <source>
        <dbReference type="Pfam" id="PF13953"/>
    </source>
</evidence>
<dbReference type="SUPFAM" id="SSF141729">
    <property type="entry name" value="FimD N-terminal domain-like"/>
    <property type="match status" value="1"/>
</dbReference>
<keyword evidence="6 10" id="KW-0812">Transmembrane</keyword>
<evidence type="ECO:0000256" key="4">
    <source>
        <dbReference type="ARBA" id="ARBA00022452"/>
    </source>
</evidence>
<keyword evidence="8 10" id="KW-0472">Membrane</keyword>
<proteinExistence type="inferred from homology"/>
<dbReference type="InterPro" id="IPR025949">
    <property type="entry name" value="PapC-like_C"/>
</dbReference>
<gene>
    <name evidence="14" type="ORF">MXM28_15055</name>
</gene>
<evidence type="ECO:0000256" key="2">
    <source>
        <dbReference type="ARBA" id="ARBA00008064"/>
    </source>
</evidence>
<dbReference type="PANTHER" id="PTHR30451:SF21">
    <property type="entry name" value="FIMBRIAL USHER DOMAIN-CONTAINING PROTEIN YDET-RELATED"/>
    <property type="match status" value="1"/>
</dbReference>
<dbReference type="InterPro" id="IPR025885">
    <property type="entry name" value="PapC_N"/>
</dbReference>
<protein>
    <submittedName>
        <fullName evidence="14">Fimbrial biogenesis usher protein</fullName>
    </submittedName>
</protein>
<evidence type="ECO:0000256" key="6">
    <source>
        <dbReference type="ARBA" id="ARBA00022692"/>
    </source>
</evidence>
<dbReference type="InterPro" id="IPR043142">
    <property type="entry name" value="PapC-like_C_sf"/>
</dbReference>
<evidence type="ECO:0000256" key="8">
    <source>
        <dbReference type="ARBA" id="ARBA00023136"/>
    </source>
</evidence>
<dbReference type="PROSITE" id="PS51257">
    <property type="entry name" value="PROKAR_LIPOPROTEIN"/>
    <property type="match status" value="1"/>
</dbReference>
<evidence type="ECO:0000313" key="15">
    <source>
        <dbReference type="Proteomes" id="UP001306510"/>
    </source>
</evidence>
<evidence type="ECO:0000256" key="1">
    <source>
        <dbReference type="ARBA" id="ARBA00004571"/>
    </source>
</evidence>
<feature type="domain" description="PapC-like C-terminal" evidence="12">
    <location>
        <begin position="788"/>
        <end position="850"/>
    </location>
</feature>
<keyword evidence="7 11" id="KW-0732">Signal</keyword>
<dbReference type="Gene3D" id="2.60.40.3110">
    <property type="match status" value="1"/>
</dbReference>
<dbReference type="Pfam" id="PF13953">
    <property type="entry name" value="PapC_C"/>
    <property type="match status" value="1"/>
</dbReference>
<dbReference type="PANTHER" id="PTHR30451">
    <property type="entry name" value="OUTER MEMBRANE USHER PROTEIN"/>
    <property type="match status" value="1"/>
</dbReference>
<reference evidence="14 15" key="1">
    <citation type="submission" date="2022-04" db="EMBL/GenBank/DDBJ databases">
        <title>Whole genome surviellance of AMR bacteria from Assam, India: One Health Study.</title>
        <authorList>
            <person name="Mendem S.K."/>
            <person name="Rakshit O."/>
            <person name="Murugesan D."/>
            <person name="Shome R."/>
            <person name="Raisen C."/>
            <person name="Holmes M.A."/>
            <person name="Saikia K."/>
            <person name="Shome B.R."/>
        </authorList>
    </citation>
    <scope>NUCLEOTIDE SEQUENCE [LARGE SCALE GENOMIC DNA]</scope>
    <source>
        <strain evidence="14 15">MGG-11lp</strain>
    </source>
</reference>
<dbReference type="Gene3D" id="2.60.40.2610">
    <property type="entry name" value="Outer membrane usher protein FimD, plug domain"/>
    <property type="match status" value="1"/>
</dbReference>
<comment type="similarity">
    <text evidence="2 10">Belongs to the fimbrial export usher family.</text>
</comment>
<feature type="domain" description="PapC N-terminal" evidence="13">
    <location>
        <begin position="30"/>
        <end position="180"/>
    </location>
</feature>
<evidence type="ECO:0000313" key="14">
    <source>
        <dbReference type="EMBL" id="MEB6411007.1"/>
    </source>
</evidence>
<dbReference type="InterPro" id="IPR018030">
    <property type="entry name" value="Fimbrial_membr_usher_CS"/>
</dbReference>
<evidence type="ECO:0000256" key="9">
    <source>
        <dbReference type="ARBA" id="ARBA00023237"/>
    </source>
</evidence>
<evidence type="ECO:0000256" key="7">
    <source>
        <dbReference type="ARBA" id="ARBA00022729"/>
    </source>
</evidence>
<organism evidence="14 15">
    <name type="scientific">Enterobacter vonholyi</name>
    <dbReference type="NCBI Taxonomy" id="2797505"/>
    <lineage>
        <taxon>Bacteria</taxon>
        <taxon>Pseudomonadati</taxon>
        <taxon>Pseudomonadota</taxon>
        <taxon>Gammaproteobacteria</taxon>
        <taxon>Enterobacterales</taxon>
        <taxon>Enterobacteriaceae</taxon>
        <taxon>Enterobacter</taxon>
    </lineage>
</organism>
<feature type="signal peptide" evidence="11">
    <location>
        <begin position="1"/>
        <end position="27"/>
    </location>
</feature>
<dbReference type="Gene3D" id="3.10.20.410">
    <property type="match status" value="1"/>
</dbReference>
<keyword evidence="5 10" id="KW-1029">Fimbrium biogenesis</keyword>
<keyword evidence="15" id="KW-1185">Reference proteome</keyword>
<dbReference type="EMBL" id="JALLMC010000005">
    <property type="protein sequence ID" value="MEB6411007.1"/>
    <property type="molecule type" value="Genomic_DNA"/>
</dbReference>
<dbReference type="Gene3D" id="2.60.40.2070">
    <property type="match status" value="1"/>
</dbReference>
<dbReference type="InterPro" id="IPR000015">
    <property type="entry name" value="Fimb_usher"/>
</dbReference>
<evidence type="ECO:0000256" key="3">
    <source>
        <dbReference type="ARBA" id="ARBA00022448"/>
    </source>
</evidence>
<keyword evidence="3 10" id="KW-0813">Transport</keyword>
<keyword evidence="4" id="KW-1134">Transmembrane beta strand</keyword>
<evidence type="ECO:0000259" key="13">
    <source>
        <dbReference type="Pfam" id="PF13954"/>
    </source>
</evidence>
<name>A0ABU6E736_9ENTR</name>
<dbReference type="Proteomes" id="UP001306510">
    <property type="component" value="Unassembled WGS sequence"/>
</dbReference>
<feature type="chain" id="PRO_5047063288" evidence="11">
    <location>
        <begin position="28"/>
        <end position="866"/>
    </location>
</feature>
<evidence type="ECO:0000256" key="5">
    <source>
        <dbReference type="ARBA" id="ARBA00022558"/>
    </source>
</evidence>
<dbReference type="Pfam" id="PF13954">
    <property type="entry name" value="PapC_N"/>
    <property type="match status" value="1"/>
</dbReference>
<sequence>MLSVVRWRISPLALMIGTNLFSGCVLADEYFNPAFLTDGKGQVADLSSFERGGGQAPGVYRVDVYLNNDFVVSRDVEFKEQKAANPAADDTGLVACLSAKTLSDMGIDLNIPEGKAQAIDGQCVNIASLIDGATASFDFGHQRLDLSVPQVALKNTARGYIAPEKWDQGINALLMNYSFSGSNSKDQSGKSSSNFLGLNGGINVGPWRYRDYSTFNRNTSSNGQTSTEWEHVSGFIERTIIAMKSELTVGDNYTSGDVFDSISFRGVQLASDDNMLPDSLKGFAPTVRGIAKSNAQVTIKQNGYIVYQTYVAPGAFAINDLFPTSSSGDLMVEVKEQDGNIRTYSVPYSAVPLLQREGRIKYSLTAAKYRTSNDQQEQMSFGQGTLIWGLAHGITLYGGTQLSTNYKAVAFGAGFNMGDWGALSADITGAKSTLIDDTQHSGQSLRLLYAKSLNEFGTNFQLLGYRYSTSGYYTFADTTYKHMDGYNSDPENEDNDPRNDHPHWYDYYNLYYTKRGKVQVDISQQLGRLGSVYVSGSQQTYWHTEGKDTLLQVGYNTTWHDINMGLSYNYSKSYGQPEADKMIAFNVSLPIGKWLSPKDSTTPNNAFATYNANHDNHGSVTRNAGISGTLLEGNNLNYSVQEGFANNGAGNSGSASLAYQGSYGNSNISYNYSDNGDSQQVNYGISGGVVAHRHGVTFSQPLGETNVLIEAPGANRVRVENATGVKTDWRGYAVVPYANTYRKNRIALDTTTLGDKVDIDDAVVDVVPTKGALVRASFKAHVGIRALLTMLHNNEPIPFGATVTRDDEGAGSIVGEGGQVYLSGLAPKGKLKVQWGEGDNQACSADYQLPVDSETAAITQMKIICR</sequence>
<comment type="caution">
    <text evidence="14">The sequence shown here is derived from an EMBL/GenBank/DDBJ whole genome shotgun (WGS) entry which is preliminary data.</text>
</comment>
<dbReference type="NCBIfam" id="NF011745">
    <property type="entry name" value="PRK15198.1"/>
    <property type="match status" value="1"/>
</dbReference>